<dbReference type="AlphaFoldDB" id="A0AAV2JDC9"/>
<evidence type="ECO:0000313" key="2">
    <source>
        <dbReference type="Proteomes" id="UP001497482"/>
    </source>
</evidence>
<reference evidence="1 2" key="1">
    <citation type="submission" date="2024-04" db="EMBL/GenBank/DDBJ databases">
        <authorList>
            <person name="Waldvogel A.-M."/>
            <person name="Schoenle A."/>
        </authorList>
    </citation>
    <scope>NUCLEOTIDE SEQUENCE [LARGE SCALE GENOMIC DNA]</scope>
</reference>
<dbReference type="EMBL" id="OZ035834">
    <property type="protein sequence ID" value="CAL1574803.1"/>
    <property type="molecule type" value="Genomic_DNA"/>
</dbReference>
<evidence type="ECO:0000313" key="1">
    <source>
        <dbReference type="EMBL" id="CAL1574803.1"/>
    </source>
</evidence>
<accession>A0AAV2JDC9</accession>
<sequence length="67" mass="7335">MFLVKDGNGNFGSDRDALPAGGRTLRWKSSSRRKVATGTEIKRSLLGGGLARWLVSRWKFAKSGGRI</sequence>
<protein>
    <submittedName>
        <fullName evidence="1">Uncharacterized protein</fullName>
    </submittedName>
</protein>
<dbReference type="Proteomes" id="UP001497482">
    <property type="component" value="Chromosome 12"/>
</dbReference>
<keyword evidence="2" id="KW-1185">Reference proteome</keyword>
<name>A0AAV2JDC9_KNICA</name>
<organism evidence="1 2">
    <name type="scientific">Knipowitschia caucasica</name>
    <name type="common">Caucasian dwarf goby</name>
    <name type="synonym">Pomatoschistus caucasicus</name>
    <dbReference type="NCBI Taxonomy" id="637954"/>
    <lineage>
        <taxon>Eukaryota</taxon>
        <taxon>Metazoa</taxon>
        <taxon>Chordata</taxon>
        <taxon>Craniata</taxon>
        <taxon>Vertebrata</taxon>
        <taxon>Euteleostomi</taxon>
        <taxon>Actinopterygii</taxon>
        <taxon>Neopterygii</taxon>
        <taxon>Teleostei</taxon>
        <taxon>Neoteleostei</taxon>
        <taxon>Acanthomorphata</taxon>
        <taxon>Gobiaria</taxon>
        <taxon>Gobiiformes</taxon>
        <taxon>Gobioidei</taxon>
        <taxon>Gobiidae</taxon>
        <taxon>Gobiinae</taxon>
        <taxon>Knipowitschia</taxon>
    </lineage>
</organism>
<gene>
    <name evidence="1" type="ORF">KC01_LOCUS6486</name>
</gene>
<proteinExistence type="predicted"/>